<feature type="region of interest" description="Disordered" evidence="7">
    <location>
        <begin position="82"/>
        <end position="109"/>
    </location>
</feature>
<keyword evidence="3 8" id="KW-0812">Transmembrane</keyword>
<dbReference type="Pfam" id="PF07690">
    <property type="entry name" value="MFS_1"/>
    <property type="match status" value="1"/>
</dbReference>
<dbReference type="SUPFAM" id="SSF103473">
    <property type="entry name" value="MFS general substrate transporter"/>
    <property type="match status" value="1"/>
</dbReference>
<dbReference type="AlphaFoldDB" id="A0A6P8Y2E4"/>
<evidence type="ECO:0000256" key="5">
    <source>
        <dbReference type="ARBA" id="ARBA00023136"/>
    </source>
</evidence>
<feature type="transmembrane region" description="Helical" evidence="8">
    <location>
        <begin position="146"/>
        <end position="165"/>
    </location>
</feature>
<dbReference type="GeneID" id="117639172"/>
<dbReference type="RefSeq" id="XP_034230465.1">
    <property type="nucleotide sequence ID" value="XM_034374574.1"/>
</dbReference>
<dbReference type="PANTHER" id="PTHR11662">
    <property type="entry name" value="SOLUTE CARRIER FAMILY 17"/>
    <property type="match status" value="1"/>
</dbReference>
<dbReference type="Proteomes" id="UP000515158">
    <property type="component" value="Unplaced"/>
</dbReference>
<comment type="subcellular location">
    <subcellularLocation>
        <location evidence="1">Cell membrane</location>
        <topology evidence="1">Multi-pass membrane protein</topology>
    </subcellularLocation>
</comment>
<keyword evidence="10" id="KW-1185">Reference proteome</keyword>
<evidence type="ECO:0000313" key="12">
    <source>
        <dbReference type="RefSeq" id="XP_034230466.1"/>
    </source>
</evidence>
<reference evidence="11 12" key="1">
    <citation type="submission" date="2025-04" db="UniProtKB">
        <authorList>
            <consortium name="RefSeq"/>
        </authorList>
    </citation>
    <scope>IDENTIFICATION</scope>
    <source>
        <tissue evidence="11 12">Total insect</tissue>
    </source>
</reference>
<keyword evidence="4 8" id="KW-1133">Transmembrane helix</keyword>
<dbReference type="FunFam" id="1.20.1250.20:FF:000067">
    <property type="entry name" value="sialin isoform X2"/>
    <property type="match status" value="1"/>
</dbReference>
<dbReference type="InterPro" id="IPR011701">
    <property type="entry name" value="MFS"/>
</dbReference>
<protein>
    <submittedName>
        <fullName evidence="11 12">Inorganic phosphate cotransporter</fullName>
    </submittedName>
</protein>
<dbReference type="Gene3D" id="1.20.1250.20">
    <property type="entry name" value="MFS general substrate transporter like domains"/>
    <property type="match status" value="2"/>
</dbReference>
<dbReference type="FunFam" id="1.20.1250.20:FF:000445">
    <property type="entry name" value="putative inorganic phosphate cotransporter"/>
    <property type="match status" value="1"/>
</dbReference>
<dbReference type="GO" id="GO:0005886">
    <property type="term" value="C:plasma membrane"/>
    <property type="evidence" value="ECO:0007669"/>
    <property type="project" value="UniProtKB-SubCell"/>
</dbReference>
<evidence type="ECO:0000256" key="7">
    <source>
        <dbReference type="SAM" id="MobiDB-lite"/>
    </source>
</evidence>
<dbReference type="InterPro" id="IPR050382">
    <property type="entry name" value="MFS_Na/Anion_cotransporter"/>
</dbReference>
<evidence type="ECO:0000256" key="6">
    <source>
        <dbReference type="ARBA" id="ARBA00023180"/>
    </source>
</evidence>
<dbReference type="InterPro" id="IPR036259">
    <property type="entry name" value="MFS_trans_sf"/>
</dbReference>
<evidence type="ECO:0000256" key="2">
    <source>
        <dbReference type="ARBA" id="ARBA00022475"/>
    </source>
</evidence>
<feature type="transmembrane region" description="Helical" evidence="8">
    <location>
        <begin position="435"/>
        <end position="458"/>
    </location>
</feature>
<feature type="transmembrane region" description="Helical" evidence="8">
    <location>
        <begin position="380"/>
        <end position="399"/>
    </location>
</feature>
<dbReference type="KEGG" id="tpal:117639172"/>
<name>A0A6P8Y2E4_THRPL</name>
<dbReference type="PROSITE" id="PS50850">
    <property type="entry name" value="MFS"/>
    <property type="match status" value="1"/>
</dbReference>
<dbReference type="CDD" id="cd17318">
    <property type="entry name" value="MFS_SLC17"/>
    <property type="match status" value="1"/>
</dbReference>
<feature type="transmembrane region" description="Helical" evidence="8">
    <location>
        <begin position="206"/>
        <end position="227"/>
    </location>
</feature>
<dbReference type="RefSeq" id="XP_034230466.1">
    <property type="nucleotide sequence ID" value="XM_034374575.1"/>
</dbReference>
<evidence type="ECO:0000256" key="1">
    <source>
        <dbReference type="ARBA" id="ARBA00004651"/>
    </source>
</evidence>
<dbReference type="InterPro" id="IPR020846">
    <property type="entry name" value="MFS_dom"/>
</dbReference>
<keyword evidence="2" id="KW-1003">Cell membrane</keyword>
<feature type="transmembrane region" description="Helical" evidence="8">
    <location>
        <begin position="296"/>
        <end position="320"/>
    </location>
</feature>
<feature type="transmembrane region" description="Helical" evidence="8">
    <location>
        <begin position="470"/>
        <end position="492"/>
    </location>
</feature>
<feature type="transmembrane region" description="Helical" evidence="8">
    <location>
        <begin position="44"/>
        <end position="63"/>
    </location>
</feature>
<evidence type="ECO:0000313" key="10">
    <source>
        <dbReference type="Proteomes" id="UP000515158"/>
    </source>
</evidence>
<proteinExistence type="predicted"/>
<dbReference type="PANTHER" id="PTHR11662:SF399">
    <property type="entry name" value="FI19708P1-RELATED"/>
    <property type="match status" value="1"/>
</dbReference>
<gene>
    <name evidence="11 12" type="primary">LOC117639172</name>
</gene>
<evidence type="ECO:0000313" key="11">
    <source>
        <dbReference type="RefSeq" id="XP_034230465.1"/>
    </source>
</evidence>
<keyword evidence="5 8" id="KW-0472">Membrane</keyword>
<keyword evidence="6" id="KW-0325">Glycoprotein</keyword>
<evidence type="ECO:0000256" key="8">
    <source>
        <dbReference type="SAM" id="Phobius"/>
    </source>
</evidence>
<dbReference type="GO" id="GO:0022857">
    <property type="term" value="F:transmembrane transporter activity"/>
    <property type="evidence" value="ECO:0007669"/>
    <property type="project" value="InterPro"/>
</dbReference>
<sequence>MSDEPSDFLDDNNAGLINASRNRETAYGTTSLSQPSVVDTNDTIKARFVVGFMGFLGLALVYAMRVNLSVAIVAMVNSTTTDDNTTISDVCPRPPSPDPNPEPKSRGEFDWDERTQGLILGSFFYGYVLTQVPGGRLAEQYGGKRIFGWGIFFTALFTILSPPAARMGQGYFIFIRILEGLGEGVTFPSMCAMLARWIPPLERNTYAAAVYSGSNFGTIIAMPLSGYLASVTWMGGWPLAFYVFGGLGIIWSIVWWLVIYDSPSTHPKISPQERDYIQACLGPENAQSKDDSDFPWVEIFSCTPFWAIMVTQCGMAWAFYTQLTEMPTYMSNILHFSLQANSVLTSVPYLTSWISSLCFSRVADWLIAKEYLTPVASFKIFNSFASIVPSIGFIGAALAGCDRQAVIIIMGISGAFVGAQYAGNQMNHVALSPRYAGTMYGMTNGVANLCGFLAPYTIGSIIDKNETVWRWQLVFFLAAAVNITTNIVYVFLGSAEEQPFNRPHPHPKQNYDAEIDGQTEPLLGTPEVVYR</sequence>
<feature type="transmembrane region" description="Helical" evidence="8">
    <location>
        <begin position="340"/>
        <end position="359"/>
    </location>
</feature>
<feature type="transmembrane region" description="Helical" evidence="8">
    <location>
        <begin position="239"/>
        <end position="260"/>
    </location>
</feature>
<evidence type="ECO:0000256" key="4">
    <source>
        <dbReference type="ARBA" id="ARBA00022989"/>
    </source>
</evidence>
<evidence type="ECO:0000256" key="3">
    <source>
        <dbReference type="ARBA" id="ARBA00022692"/>
    </source>
</evidence>
<dbReference type="GO" id="GO:0006820">
    <property type="term" value="P:monoatomic anion transport"/>
    <property type="evidence" value="ECO:0007669"/>
    <property type="project" value="TreeGrafter"/>
</dbReference>
<feature type="domain" description="Major facilitator superfamily (MFS) profile" evidence="9">
    <location>
        <begin position="43"/>
        <end position="497"/>
    </location>
</feature>
<organism evidence="11">
    <name type="scientific">Thrips palmi</name>
    <name type="common">Melon thrips</name>
    <dbReference type="NCBI Taxonomy" id="161013"/>
    <lineage>
        <taxon>Eukaryota</taxon>
        <taxon>Metazoa</taxon>
        <taxon>Ecdysozoa</taxon>
        <taxon>Arthropoda</taxon>
        <taxon>Hexapoda</taxon>
        <taxon>Insecta</taxon>
        <taxon>Pterygota</taxon>
        <taxon>Neoptera</taxon>
        <taxon>Paraneoptera</taxon>
        <taxon>Thysanoptera</taxon>
        <taxon>Terebrantia</taxon>
        <taxon>Thripoidea</taxon>
        <taxon>Thripidae</taxon>
        <taxon>Thrips</taxon>
    </lineage>
</organism>
<feature type="transmembrane region" description="Helical" evidence="8">
    <location>
        <begin position="405"/>
        <end position="423"/>
    </location>
</feature>
<accession>A0A6P8Y2E4</accession>
<evidence type="ECO:0000259" key="9">
    <source>
        <dbReference type="PROSITE" id="PS50850"/>
    </source>
</evidence>
<dbReference type="OrthoDB" id="2985014at2759"/>